<evidence type="ECO:0000256" key="6">
    <source>
        <dbReference type="ARBA" id="ARBA00022859"/>
    </source>
</evidence>
<keyword evidence="8" id="KW-0812">Transmembrane</keyword>
<dbReference type="PROSITE" id="PS51969">
    <property type="entry name" value="CBM39"/>
    <property type="match status" value="1"/>
</dbReference>
<feature type="domain" description="CBM39" evidence="10">
    <location>
        <begin position="72"/>
        <end position="171"/>
    </location>
</feature>
<comment type="similarity">
    <text evidence="2">Belongs to the insect beta-1,3-glucan binding protein family.</text>
</comment>
<evidence type="ECO:0000256" key="1">
    <source>
        <dbReference type="ARBA" id="ARBA00004613"/>
    </source>
</evidence>
<dbReference type="PANTHER" id="PTHR10963:SF60">
    <property type="entry name" value="GRAM-NEGATIVE BACTERIA-BINDING PROTEIN 1-RELATED"/>
    <property type="match status" value="1"/>
</dbReference>
<keyword evidence="5" id="KW-0732">Signal</keyword>
<evidence type="ECO:0000259" key="10">
    <source>
        <dbReference type="PROSITE" id="PS51969"/>
    </source>
</evidence>
<dbReference type="PROSITE" id="PS51762">
    <property type="entry name" value="GH16_2"/>
    <property type="match status" value="1"/>
</dbReference>
<evidence type="ECO:0000256" key="3">
    <source>
        <dbReference type="ARBA" id="ARBA00022525"/>
    </source>
</evidence>
<dbReference type="OrthoDB" id="4781at2759"/>
<dbReference type="GO" id="GO:0004553">
    <property type="term" value="F:hydrolase activity, hydrolyzing O-glycosyl compounds"/>
    <property type="evidence" value="ECO:0007669"/>
    <property type="project" value="InterPro"/>
</dbReference>
<dbReference type="Gene3D" id="2.60.120.200">
    <property type="match status" value="1"/>
</dbReference>
<reference evidence="11" key="1">
    <citation type="journal article" date="2014" name="BMC Genomics">
        <title>Characterizing the developmental transcriptome of the oriental fruit fly, Bactrocera dorsalis (Diptera: Tephritidae) through comparative genomic analysis with Drosophila melanogaster utilizing modENCODE datasets.</title>
        <authorList>
            <person name="Geib S.M."/>
            <person name="Calla B."/>
            <person name="Hall B."/>
            <person name="Hou S."/>
            <person name="Manoukis N.C."/>
        </authorList>
    </citation>
    <scope>NUCLEOTIDE SEQUENCE</scope>
    <source>
        <strain evidence="11">Punador</strain>
    </source>
</reference>
<proteinExistence type="inferred from homology"/>
<keyword evidence="7" id="KW-0325">Glycoprotein</keyword>
<feature type="transmembrane region" description="Helical" evidence="8">
    <location>
        <begin position="49"/>
        <end position="69"/>
    </location>
</feature>
<comment type="subcellular location">
    <subcellularLocation>
        <location evidence="1">Secreted</location>
    </subcellularLocation>
</comment>
<dbReference type="GO" id="GO:0045088">
    <property type="term" value="P:regulation of innate immune response"/>
    <property type="evidence" value="ECO:0007669"/>
    <property type="project" value="UniProtKB-ARBA"/>
</dbReference>
<dbReference type="InterPro" id="IPR050546">
    <property type="entry name" value="Glycosyl_Hydrlase_16"/>
</dbReference>
<feature type="non-terminal residue" evidence="11">
    <location>
        <position position="1"/>
    </location>
</feature>
<evidence type="ECO:0000256" key="5">
    <source>
        <dbReference type="ARBA" id="ARBA00022729"/>
    </source>
</evidence>
<dbReference type="FunFam" id="2.60.40.2140:FF:000001">
    <property type="entry name" value="Beta-1,3-glucan-binding protein"/>
    <property type="match status" value="1"/>
</dbReference>
<evidence type="ECO:0000256" key="2">
    <source>
        <dbReference type="ARBA" id="ARBA00008781"/>
    </source>
</evidence>
<dbReference type="Gene3D" id="2.60.40.2140">
    <property type="entry name" value="Beta-1,3-glucan-recognition protein, N-terminal domain"/>
    <property type="match status" value="1"/>
</dbReference>
<evidence type="ECO:0000256" key="7">
    <source>
        <dbReference type="ARBA" id="ARBA00023180"/>
    </source>
</evidence>
<dbReference type="Pfam" id="PF00722">
    <property type="entry name" value="Glyco_hydro_16"/>
    <property type="match status" value="1"/>
</dbReference>
<dbReference type="SUPFAM" id="SSF49899">
    <property type="entry name" value="Concanavalin A-like lectins/glucanases"/>
    <property type="match status" value="1"/>
</dbReference>
<organism evidence="11">
    <name type="scientific">Bactrocera dorsalis</name>
    <name type="common">Oriental fruit fly</name>
    <name type="synonym">Dacus dorsalis</name>
    <dbReference type="NCBI Taxonomy" id="27457"/>
    <lineage>
        <taxon>Eukaryota</taxon>
        <taxon>Metazoa</taxon>
        <taxon>Ecdysozoa</taxon>
        <taxon>Arthropoda</taxon>
        <taxon>Hexapoda</taxon>
        <taxon>Insecta</taxon>
        <taxon>Pterygota</taxon>
        <taxon>Neoptera</taxon>
        <taxon>Endopterygota</taxon>
        <taxon>Diptera</taxon>
        <taxon>Brachycera</taxon>
        <taxon>Muscomorpha</taxon>
        <taxon>Tephritoidea</taxon>
        <taxon>Tephritidae</taxon>
        <taxon>Bactrocera</taxon>
        <taxon>Bactrocera</taxon>
    </lineage>
</organism>
<keyword evidence="4" id="KW-0399">Innate immunity</keyword>
<evidence type="ECO:0000256" key="4">
    <source>
        <dbReference type="ARBA" id="ARBA00022588"/>
    </source>
</evidence>
<dbReference type="Pfam" id="PF15886">
    <property type="entry name" value="CBM39"/>
    <property type="match status" value="1"/>
</dbReference>
<dbReference type="InterPro" id="IPR031756">
    <property type="entry name" value="BGBP_N"/>
</dbReference>
<dbReference type="AlphaFoldDB" id="A0A034VYC5"/>
<protein>
    <submittedName>
        <fullName evidence="11">Gram-negative bacteria-binding protein 3</fullName>
    </submittedName>
</protein>
<keyword evidence="6" id="KW-0391">Immunity</keyword>
<dbReference type="PANTHER" id="PTHR10963">
    <property type="entry name" value="GLYCOSYL HYDROLASE-RELATED"/>
    <property type="match status" value="1"/>
</dbReference>
<keyword evidence="3" id="KW-0964">Secreted</keyword>
<evidence type="ECO:0000313" key="11">
    <source>
        <dbReference type="EMBL" id="JAC47092.1"/>
    </source>
</evidence>
<evidence type="ECO:0000256" key="8">
    <source>
        <dbReference type="SAM" id="Phobius"/>
    </source>
</evidence>
<keyword evidence="8" id="KW-1133">Transmembrane helix</keyword>
<name>A0A034VYC5_BACDO</name>
<dbReference type="GO" id="GO:0005975">
    <property type="term" value="P:carbohydrate metabolic process"/>
    <property type="evidence" value="ECO:0007669"/>
    <property type="project" value="InterPro"/>
</dbReference>
<dbReference type="InterPro" id="IPR013320">
    <property type="entry name" value="ConA-like_dom_sf"/>
</dbReference>
<dbReference type="EMBL" id="GAKP01011860">
    <property type="protein sequence ID" value="JAC47092.1"/>
    <property type="molecule type" value="Transcribed_RNA"/>
</dbReference>
<keyword evidence="8" id="KW-0472">Membrane</keyword>
<dbReference type="InterPro" id="IPR000757">
    <property type="entry name" value="Beta-glucanase-like"/>
</dbReference>
<accession>A0A034VYC5</accession>
<gene>
    <name evidence="11" type="primary">BGBP3</name>
</gene>
<sequence length="540" mass="61615">ISANVSFILASSTWRRYSLLEDVRETAVRQHVPTIEFTRKFAEKYNYKMLRPLLVYAVCSYIVAAVYAIPPYEVPKAKIDVYAKGFEVSIPDEEGITLFAFHGKLNEEMNGLEAGTWARDITKAKNGRWTFRDPNTKLKLGDTLYYWTYVIYNGLGYREDDGVFVVNEYATPMVNTGDDTKQGGAGLLDVRSGSSCQKTPSRRNGLEMRCANQLLFDDDFNGSRLDKNKWSVERRFPTKPDYEYNLYLDDATDVLQVGNGMVTIKPKLTDRHFQQHAKPLHAKYDLGETCTGAQGSEECVRDGAATAYISIPPFITAQFSTKGQFSFKYGRIEIRAKLPRVNWVFPQLWLQPVNEKYGADQYQSGQMRIAFSYINDTQMQLFGGLIVNANDKWRFEKMCEFSDTAIFNLGNDFHTYKLVWTENEISVAVDNQNYCTFNPVKDGVIADMYKDGEELPNKGLLQKGGKLAPFDEEFYITMGYGIGGVHDFSDNLYGWRPEKPWGNTNPRGMGSLYKQVKALHFDRWISSGDMVIDFVKVYSI</sequence>
<evidence type="ECO:0000259" key="9">
    <source>
        <dbReference type="PROSITE" id="PS51762"/>
    </source>
</evidence>
<dbReference type="InterPro" id="IPR043030">
    <property type="entry name" value="BGBP_N_sf"/>
</dbReference>
<dbReference type="GO" id="GO:0045087">
    <property type="term" value="P:innate immune response"/>
    <property type="evidence" value="ECO:0007669"/>
    <property type="project" value="UniProtKB-KW"/>
</dbReference>
<feature type="domain" description="GH16" evidence="9">
    <location>
        <begin position="192"/>
        <end position="540"/>
    </location>
</feature>
<dbReference type="GO" id="GO:0005576">
    <property type="term" value="C:extracellular region"/>
    <property type="evidence" value="ECO:0007669"/>
    <property type="project" value="UniProtKB-SubCell"/>
</dbReference>
<dbReference type="GO" id="GO:0030246">
    <property type="term" value="F:carbohydrate binding"/>
    <property type="evidence" value="ECO:0007669"/>
    <property type="project" value="InterPro"/>
</dbReference>